<dbReference type="STRING" id="879212.DespoDRAFT_01278"/>
<evidence type="ECO:0000259" key="4">
    <source>
        <dbReference type="PROSITE" id="PS51898"/>
    </source>
</evidence>
<dbReference type="InterPro" id="IPR011010">
    <property type="entry name" value="DNA_brk_join_enz"/>
</dbReference>
<keyword evidence="2" id="KW-0238">DNA-binding</keyword>
<gene>
    <name evidence="5" type="ORF">DespoDRAFT_01278</name>
</gene>
<name>I5B175_9BACT</name>
<dbReference type="AlphaFoldDB" id="I5B175"/>
<proteinExistence type="inferred from homology"/>
<evidence type="ECO:0000256" key="2">
    <source>
        <dbReference type="ARBA" id="ARBA00023125"/>
    </source>
</evidence>
<dbReference type="PANTHER" id="PTHR30349">
    <property type="entry name" value="PHAGE INTEGRASE-RELATED"/>
    <property type="match status" value="1"/>
</dbReference>
<evidence type="ECO:0000313" key="6">
    <source>
        <dbReference type="Proteomes" id="UP000005778"/>
    </source>
</evidence>
<evidence type="ECO:0000256" key="1">
    <source>
        <dbReference type="ARBA" id="ARBA00008857"/>
    </source>
</evidence>
<dbReference type="OrthoDB" id="5417942at2"/>
<dbReference type="PANTHER" id="PTHR30349:SF41">
    <property type="entry name" value="INTEGRASE_RECOMBINASE PROTEIN MJ0367-RELATED"/>
    <property type="match status" value="1"/>
</dbReference>
<dbReference type="GO" id="GO:0006310">
    <property type="term" value="P:DNA recombination"/>
    <property type="evidence" value="ECO:0007669"/>
    <property type="project" value="UniProtKB-KW"/>
</dbReference>
<dbReference type="InterPro" id="IPR002104">
    <property type="entry name" value="Integrase_catalytic"/>
</dbReference>
<dbReference type="RefSeq" id="WP_004072299.1">
    <property type="nucleotide sequence ID" value="NZ_CM001488.1"/>
</dbReference>
<dbReference type="EMBL" id="CM001488">
    <property type="protein sequence ID" value="EIM63238.1"/>
    <property type="molecule type" value="Genomic_DNA"/>
</dbReference>
<sequence length="231" mass="26531">MTATAQIIQFPGTTAQATRTRSTKKRKPTPAFRQLKYFTKHQIKFIRRQVRDAYALARAKAQVTAIREWMLIDILTRTGLRSAEAADLRCGDVLTSYGESSLFVRAGKGYKTRYVEIQPGLKTHLNSFIKWKEQQGEPTGMDDHLFLGQRGPWTPAAVQQCCKKWIRHCDLDKPGLSAHTFRHSYAVELYQEKRCLRTVQKQLGHASIQTTQIYADVTKEDIQDQIKGMWN</sequence>
<comment type="similarity">
    <text evidence="1">Belongs to the 'phage' integrase family.</text>
</comment>
<reference evidence="5 6" key="2">
    <citation type="submission" date="2012-02" db="EMBL/GenBank/DDBJ databases">
        <title>Improved High-Quality Draft sequence of Desulfobacter postgatei 2ac9.</title>
        <authorList>
            <consortium name="US DOE Joint Genome Institute"/>
            <person name="Lucas S."/>
            <person name="Han J."/>
            <person name="Lapidus A."/>
            <person name="Cheng J.-F."/>
            <person name="Goodwin L."/>
            <person name="Pitluck S."/>
            <person name="Peters L."/>
            <person name="Ovchinnikova G."/>
            <person name="Held B."/>
            <person name="Detter J.C."/>
            <person name="Han C."/>
            <person name="Tapia R."/>
            <person name="Land M."/>
            <person name="Hauser L."/>
            <person name="Kyrpides N."/>
            <person name="Ivanova N."/>
            <person name="Pagani I."/>
            <person name="Orellana R."/>
            <person name="Lovley D."/>
            <person name="Woyke T."/>
        </authorList>
    </citation>
    <scope>NUCLEOTIDE SEQUENCE [LARGE SCALE GENOMIC DNA]</scope>
    <source>
        <strain evidence="5 6">2ac9</strain>
    </source>
</reference>
<feature type="domain" description="Tyr recombinase" evidence="4">
    <location>
        <begin position="41"/>
        <end position="227"/>
    </location>
</feature>
<dbReference type="InterPro" id="IPR013762">
    <property type="entry name" value="Integrase-like_cat_sf"/>
</dbReference>
<protein>
    <submittedName>
        <fullName evidence="5">Site-specific recombinase XerD</fullName>
    </submittedName>
</protein>
<keyword evidence="6" id="KW-1185">Reference proteome</keyword>
<dbReference type="eggNOG" id="COG4974">
    <property type="taxonomic scope" value="Bacteria"/>
</dbReference>
<reference evidence="5 6" key="1">
    <citation type="submission" date="2011-09" db="EMBL/GenBank/DDBJ databases">
        <authorList>
            <consortium name="US DOE Joint Genome Institute (JGI-PGF)"/>
            <person name="Lucas S."/>
            <person name="Han J."/>
            <person name="Lapidus A."/>
            <person name="Cheng J.-F."/>
            <person name="Goodwin L."/>
            <person name="Pitluck S."/>
            <person name="Peters L."/>
            <person name="Land M.L."/>
            <person name="Hauser L."/>
            <person name="Orellana R."/>
            <person name="Lovley D."/>
            <person name="Woyke T.J."/>
        </authorList>
    </citation>
    <scope>NUCLEOTIDE SEQUENCE [LARGE SCALE GENOMIC DNA]</scope>
    <source>
        <strain evidence="5 6">2ac9</strain>
    </source>
</reference>
<dbReference type="GO" id="GO:0015074">
    <property type="term" value="P:DNA integration"/>
    <property type="evidence" value="ECO:0007669"/>
    <property type="project" value="InterPro"/>
</dbReference>
<dbReference type="GO" id="GO:0003677">
    <property type="term" value="F:DNA binding"/>
    <property type="evidence" value="ECO:0007669"/>
    <property type="project" value="UniProtKB-KW"/>
</dbReference>
<dbReference type="HOGENOM" id="CLU_113648_0_0_7"/>
<dbReference type="Pfam" id="PF00589">
    <property type="entry name" value="Phage_integrase"/>
    <property type="match status" value="1"/>
</dbReference>
<dbReference type="Gene3D" id="1.10.443.10">
    <property type="entry name" value="Intergrase catalytic core"/>
    <property type="match status" value="1"/>
</dbReference>
<dbReference type="PROSITE" id="PS51898">
    <property type="entry name" value="TYR_RECOMBINASE"/>
    <property type="match status" value="1"/>
</dbReference>
<dbReference type="Proteomes" id="UP000005778">
    <property type="component" value="Chromosome"/>
</dbReference>
<evidence type="ECO:0000256" key="3">
    <source>
        <dbReference type="ARBA" id="ARBA00023172"/>
    </source>
</evidence>
<organism evidence="5 6">
    <name type="scientific">Desulfobacter postgatei 2ac9</name>
    <dbReference type="NCBI Taxonomy" id="879212"/>
    <lineage>
        <taxon>Bacteria</taxon>
        <taxon>Pseudomonadati</taxon>
        <taxon>Thermodesulfobacteriota</taxon>
        <taxon>Desulfobacteria</taxon>
        <taxon>Desulfobacterales</taxon>
        <taxon>Desulfobacteraceae</taxon>
        <taxon>Desulfobacter</taxon>
    </lineage>
</organism>
<accession>I5B175</accession>
<dbReference type="InterPro" id="IPR050090">
    <property type="entry name" value="Tyrosine_recombinase_XerCD"/>
</dbReference>
<dbReference type="SUPFAM" id="SSF56349">
    <property type="entry name" value="DNA breaking-rejoining enzymes"/>
    <property type="match status" value="1"/>
</dbReference>
<evidence type="ECO:0000313" key="5">
    <source>
        <dbReference type="EMBL" id="EIM63238.1"/>
    </source>
</evidence>
<keyword evidence="3" id="KW-0233">DNA recombination</keyword>